<proteinExistence type="inferred from homology"/>
<dbReference type="Pfam" id="PF11467">
    <property type="entry name" value="LEDGF"/>
    <property type="match status" value="1"/>
</dbReference>
<dbReference type="PANTHER" id="PTHR15346">
    <property type="entry name" value="DYNACTIN SUBUNIT"/>
    <property type="match status" value="1"/>
</dbReference>
<dbReference type="CDD" id="cd05834">
    <property type="entry name" value="PWWP_HRP"/>
    <property type="match status" value="1"/>
</dbReference>
<dbReference type="Pfam" id="PF04912">
    <property type="entry name" value="Dynamitin"/>
    <property type="match status" value="2"/>
</dbReference>
<protein>
    <recommendedName>
        <fullName evidence="10">PWWP domain-containing protein</fullName>
    </recommendedName>
</protein>
<dbReference type="EMBL" id="CADCXU010024138">
    <property type="protein sequence ID" value="CAB0011417.1"/>
    <property type="molecule type" value="Genomic_DNA"/>
</dbReference>
<dbReference type="SMART" id="SM00293">
    <property type="entry name" value="PWWP"/>
    <property type="match status" value="1"/>
</dbReference>
<dbReference type="SUPFAM" id="SSF140576">
    <property type="entry name" value="HIV integrase-binding domain"/>
    <property type="match status" value="1"/>
</dbReference>
<dbReference type="PROSITE" id="PS50812">
    <property type="entry name" value="PWWP"/>
    <property type="match status" value="1"/>
</dbReference>
<dbReference type="InterPro" id="IPR036218">
    <property type="entry name" value="HIVI-bd_sf"/>
</dbReference>
<feature type="compositionally biased region" description="Polar residues" evidence="9">
    <location>
        <begin position="139"/>
        <end position="153"/>
    </location>
</feature>
<dbReference type="GO" id="GO:0005634">
    <property type="term" value="C:nucleus"/>
    <property type="evidence" value="ECO:0007669"/>
    <property type="project" value="UniProtKB-SubCell"/>
</dbReference>
<dbReference type="Pfam" id="PF00855">
    <property type="entry name" value="PWWP"/>
    <property type="match status" value="1"/>
</dbReference>
<feature type="coiled-coil region" evidence="8">
    <location>
        <begin position="525"/>
        <end position="592"/>
    </location>
</feature>
<keyword evidence="7 8" id="KW-0175">Coiled coil</keyword>
<keyword evidence="6" id="KW-0243">Dynein</keyword>
<dbReference type="OrthoDB" id="62853at2759"/>
<evidence type="ECO:0000256" key="4">
    <source>
        <dbReference type="ARBA" id="ARBA00006176"/>
    </source>
</evidence>
<feature type="compositionally biased region" description="Basic and acidic residues" evidence="9">
    <location>
        <begin position="206"/>
        <end position="222"/>
    </location>
</feature>
<evidence type="ECO:0000259" key="10">
    <source>
        <dbReference type="PROSITE" id="PS50812"/>
    </source>
</evidence>
<dbReference type="GO" id="GO:0030286">
    <property type="term" value="C:dynein complex"/>
    <property type="evidence" value="ECO:0007669"/>
    <property type="project" value="UniProtKB-KW"/>
</dbReference>
<evidence type="ECO:0000256" key="3">
    <source>
        <dbReference type="ARBA" id="ARBA00005309"/>
    </source>
</evidence>
<evidence type="ECO:0000313" key="12">
    <source>
        <dbReference type="Proteomes" id="UP000479000"/>
    </source>
</evidence>
<evidence type="ECO:0000256" key="8">
    <source>
        <dbReference type="SAM" id="Coils"/>
    </source>
</evidence>
<dbReference type="GO" id="GO:0005869">
    <property type="term" value="C:dynactin complex"/>
    <property type="evidence" value="ECO:0007669"/>
    <property type="project" value="InterPro"/>
</dbReference>
<dbReference type="Gene3D" id="2.30.30.140">
    <property type="match status" value="1"/>
</dbReference>
<dbReference type="Gene3D" id="1.20.930.10">
    <property type="entry name" value="Conserved domain common to transcription factors TFIIS, elongin A, CRSP70"/>
    <property type="match status" value="1"/>
</dbReference>
<evidence type="ECO:0000256" key="7">
    <source>
        <dbReference type="ARBA" id="ARBA00023054"/>
    </source>
</evidence>
<dbReference type="InterPro" id="IPR035441">
    <property type="entry name" value="TFIIS/LEDGF_dom_sf"/>
</dbReference>
<gene>
    <name evidence="11" type="ORF">NTEN_LOCUS16370</name>
</gene>
<evidence type="ECO:0000256" key="9">
    <source>
        <dbReference type="SAM" id="MobiDB-lite"/>
    </source>
</evidence>
<comment type="similarity">
    <text evidence="3">Belongs to the HDGF family.</text>
</comment>
<evidence type="ECO:0000256" key="6">
    <source>
        <dbReference type="ARBA" id="ARBA00023017"/>
    </source>
</evidence>
<evidence type="ECO:0000256" key="5">
    <source>
        <dbReference type="ARBA" id="ARBA00022490"/>
    </source>
</evidence>
<evidence type="ECO:0000256" key="2">
    <source>
        <dbReference type="ARBA" id="ARBA00004496"/>
    </source>
</evidence>
<feature type="compositionally biased region" description="Basic and acidic residues" evidence="9">
    <location>
        <begin position="110"/>
        <end position="119"/>
    </location>
</feature>
<dbReference type="Proteomes" id="UP000479000">
    <property type="component" value="Unassembled WGS sequence"/>
</dbReference>
<keyword evidence="5" id="KW-0963">Cytoplasm</keyword>
<feature type="compositionally biased region" description="Basic and acidic residues" evidence="9">
    <location>
        <begin position="234"/>
        <end position="243"/>
    </location>
</feature>
<reference evidence="11 12" key="1">
    <citation type="submission" date="2020-02" db="EMBL/GenBank/DDBJ databases">
        <authorList>
            <person name="Ferguson B K."/>
        </authorList>
    </citation>
    <scope>NUCLEOTIDE SEQUENCE [LARGE SCALE GENOMIC DNA]</scope>
</reference>
<evidence type="ECO:0000256" key="1">
    <source>
        <dbReference type="ARBA" id="ARBA00004123"/>
    </source>
</evidence>
<comment type="similarity">
    <text evidence="4">Belongs to the dynactin subunit 2 family.</text>
</comment>
<accession>A0A6H5H5H1</accession>
<feature type="region of interest" description="Disordered" evidence="9">
    <location>
        <begin position="95"/>
        <end position="251"/>
    </location>
</feature>
<dbReference type="AlphaFoldDB" id="A0A6H5H5H1"/>
<dbReference type="InterPro" id="IPR021567">
    <property type="entry name" value="LEDGF_IBD"/>
</dbReference>
<dbReference type="InterPro" id="IPR028133">
    <property type="entry name" value="Dynamitin"/>
</dbReference>
<sequence>MTVKFGAGSKVFAKVRGYPWWPARIDGCADETPNKVKYHVYFYGTGETAVIKSTDVCDYVENKSKLGFVKKTKNFAEAIADCEEHLTPEQRSALAQVADRSAVASPAVKEPADTPKADKAAPSTPAEGGAEPKRRPSAASKTPKTAAVQQTPVKAQKRKADSEPEDSAVKKPNASPPPEKAAEPTSRSGRKIKPKSKFDDDDVKEDVDSAKTPSDKKDDDKKKKLPLPTVKRKTKDDGDKSDDTSDDGSTYLYATRGKDKIKIPLQLNRPNFEDKKKRSVTLSRWETLVLDEARELKKSFEAGDKITDESAHEHMDRFTKVKAANVHEIRSPEEEAKHKKRVLDVEYVLVDADVRIRNALSLTNANPKKCLEQLDRIKQAPITALMLKKQPQILRTLRKLKKYVGNATSWNMTAEEIAEFDAQTEIIRTKAKEVINSFKTLFFMSSGVSFWDHFSRELADFNCKTKHMTVEEVFSIISDFEPTINRISMKRRTFLRLTSRMTIQKRFREYELVGQGEKETPLQKYQRIKCEMKELMEEITKIKRRIGGQEKSLSETARLVSSKVALLETSQLEAVEARMAGLLTKMDQVAERTSAITGSTDVDRDNMIRELYELAKTAEEMTQLLPRTLDRMAALEGLHQQGTNFVKSLNQIESMQQVLANSCETTKEAVKKLEENFSASIKSLKKSLEDVDTKARSLAESRKKS</sequence>
<evidence type="ECO:0000313" key="11">
    <source>
        <dbReference type="EMBL" id="CAB0011417.1"/>
    </source>
</evidence>
<feature type="domain" description="PWWP" evidence="10">
    <location>
        <begin position="7"/>
        <end position="62"/>
    </location>
</feature>
<comment type="subcellular location">
    <subcellularLocation>
        <location evidence="2">Cytoplasm</location>
    </subcellularLocation>
    <subcellularLocation>
        <location evidence="1">Nucleus</location>
    </subcellularLocation>
</comment>
<dbReference type="GO" id="GO:0007017">
    <property type="term" value="P:microtubule-based process"/>
    <property type="evidence" value="ECO:0007669"/>
    <property type="project" value="InterPro"/>
</dbReference>
<dbReference type="GO" id="GO:0005737">
    <property type="term" value="C:cytoplasm"/>
    <property type="evidence" value="ECO:0007669"/>
    <property type="project" value="UniProtKB-SubCell"/>
</dbReference>
<organism evidence="11 12">
    <name type="scientific">Nesidiocoris tenuis</name>
    <dbReference type="NCBI Taxonomy" id="355587"/>
    <lineage>
        <taxon>Eukaryota</taxon>
        <taxon>Metazoa</taxon>
        <taxon>Ecdysozoa</taxon>
        <taxon>Arthropoda</taxon>
        <taxon>Hexapoda</taxon>
        <taxon>Insecta</taxon>
        <taxon>Pterygota</taxon>
        <taxon>Neoptera</taxon>
        <taxon>Paraneoptera</taxon>
        <taxon>Hemiptera</taxon>
        <taxon>Heteroptera</taxon>
        <taxon>Panheteroptera</taxon>
        <taxon>Cimicomorpha</taxon>
        <taxon>Miridae</taxon>
        <taxon>Dicyphina</taxon>
        <taxon>Nesidiocoris</taxon>
    </lineage>
</organism>
<dbReference type="SUPFAM" id="SSF63748">
    <property type="entry name" value="Tudor/PWWP/MBT"/>
    <property type="match status" value="1"/>
</dbReference>
<name>A0A6H5H5H1_9HEMI</name>
<keyword evidence="12" id="KW-1185">Reference proteome</keyword>
<dbReference type="InterPro" id="IPR000313">
    <property type="entry name" value="PWWP_dom"/>
</dbReference>